<dbReference type="EMBL" id="FLUO01000001">
    <property type="protein sequence ID" value="SBW03103.1"/>
    <property type="molecule type" value="Genomic_DNA"/>
</dbReference>
<proteinExistence type="predicted"/>
<gene>
    <name evidence="3" type="ORF">KL86APRO_11681</name>
</gene>
<dbReference type="CDD" id="cd00158">
    <property type="entry name" value="RHOD"/>
    <property type="match status" value="1"/>
</dbReference>
<dbReference type="SUPFAM" id="SSF52821">
    <property type="entry name" value="Rhodanese/Cell cycle control phosphatase"/>
    <property type="match status" value="1"/>
</dbReference>
<dbReference type="InterPro" id="IPR036873">
    <property type="entry name" value="Rhodanese-like_dom_sf"/>
</dbReference>
<name>A0A212JUM1_9PROT</name>
<feature type="chain" id="PRO_5012894388" evidence="1">
    <location>
        <begin position="21"/>
        <end position="146"/>
    </location>
</feature>
<evidence type="ECO:0000313" key="3">
    <source>
        <dbReference type="EMBL" id="SBW03103.1"/>
    </source>
</evidence>
<accession>A0A212JUM1</accession>
<evidence type="ECO:0000256" key="1">
    <source>
        <dbReference type="SAM" id="SignalP"/>
    </source>
</evidence>
<dbReference type="InterPro" id="IPR001763">
    <property type="entry name" value="Rhodanese-like_dom"/>
</dbReference>
<evidence type="ECO:0000259" key="2">
    <source>
        <dbReference type="PROSITE" id="PS50206"/>
    </source>
</evidence>
<dbReference type="Gene3D" id="3.40.250.10">
    <property type="entry name" value="Rhodanese-like domain"/>
    <property type="match status" value="1"/>
</dbReference>
<feature type="domain" description="Rhodanese" evidence="2">
    <location>
        <begin position="34"/>
        <end position="138"/>
    </location>
</feature>
<keyword evidence="3" id="KW-0808">Transferase</keyword>
<keyword evidence="1" id="KW-0732">Signal</keyword>
<dbReference type="Pfam" id="PF00581">
    <property type="entry name" value="Rhodanese"/>
    <property type="match status" value="1"/>
</dbReference>
<dbReference type="GO" id="GO:0016740">
    <property type="term" value="F:transferase activity"/>
    <property type="evidence" value="ECO:0007669"/>
    <property type="project" value="UniProtKB-KW"/>
</dbReference>
<feature type="signal peptide" evidence="1">
    <location>
        <begin position="1"/>
        <end position="20"/>
    </location>
</feature>
<dbReference type="PROSITE" id="PS50206">
    <property type="entry name" value="RHODANESE_3"/>
    <property type="match status" value="1"/>
</dbReference>
<dbReference type="SMART" id="SM00450">
    <property type="entry name" value="RHOD"/>
    <property type="match status" value="1"/>
</dbReference>
<dbReference type="AlphaFoldDB" id="A0A212JUM1"/>
<protein>
    <submittedName>
        <fullName evidence="3">Rhodanese-related sulfurtransferase</fullName>
    </submittedName>
</protein>
<reference evidence="3" key="1">
    <citation type="submission" date="2016-04" db="EMBL/GenBank/DDBJ databases">
        <authorList>
            <person name="Evans L.H."/>
            <person name="Alamgir A."/>
            <person name="Owens N."/>
            <person name="Weber N.D."/>
            <person name="Virtaneva K."/>
            <person name="Barbian K."/>
            <person name="Babar A."/>
            <person name="Rosenke K."/>
        </authorList>
    </citation>
    <scope>NUCLEOTIDE SEQUENCE</scope>
    <source>
        <strain evidence="3">86</strain>
    </source>
</reference>
<organism evidence="3">
    <name type="scientific">uncultured Alphaproteobacteria bacterium</name>
    <dbReference type="NCBI Taxonomy" id="91750"/>
    <lineage>
        <taxon>Bacteria</taxon>
        <taxon>Pseudomonadati</taxon>
        <taxon>Pseudomonadota</taxon>
        <taxon>Alphaproteobacteria</taxon>
        <taxon>environmental samples</taxon>
    </lineage>
</organism>
<sequence>MLRPFAVALALCFAMPAAWAAEDLKPHLAWSKMERGGMILLDVRTPAEWLQTGVPKNARRVTLSDPRGVAGFVSGAKKAVRGDLRKPVGVICRTGNRSAQAAALLEQAGFKTVYDVPEGVVGNGRDTGWAPRGLPMVSCGDCTAEN</sequence>